<evidence type="ECO:0000313" key="2">
    <source>
        <dbReference type="Proteomes" id="UP000194857"/>
    </source>
</evidence>
<dbReference type="AlphaFoldDB" id="A0A241XF91"/>
<accession>A0A241XF91</accession>
<organism evidence="1 2">
    <name type="scientific">Pseudomonas aeruginosa</name>
    <dbReference type="NCBI Taxonomy" id="287"/>
    <lineage>
        <taxon>Bacteria</taxon>
        <taxon>Pseudomonadati</taxon>
        <taxon>Pseudomonadota</taxon>
        <taxon>Gammaproteobacteria</taxon>
        <taxon>Pseudomonadales</taxon>
        <taxon>Pseudomonadaceae</taxon>
        <taxon>Pseudomonas</taxon>
    </lineage>
</organism>
<comment type="caution">
    <text evidence="1">The sequence shown here is derived from an EMBL/GenBank/DDBJ whole genome shotgun (WGS) entry which is preliminary data.</text>
</comment>
<dbReference type="EMBL" id="NFFZ01000039">
    <property type="protein sequence ID" value="OTI54782.1"/>
    <property type="molecule type" value="Genomic_DNA"/>
</dbReference>
<evidence type="ECO:0000313" key="1">
    <source>
        <dbReference type="EMBL" id="OTI54782.1"/>
    </source>
</evidence>
<proteinExistence type="predicted"/>
<name>A0A241XF91_PSEAI</name>
<protein>
    <submittedName>
        <fullName evidence="1">Uncharacterized protein</fullName>
    </submittedName>
</protein>
<gene>
    <name evidence="1" type="ORF">CAZ10_36300</name>
</gene>
<reference evidence="1 2" key="1">
    <citation type="submission" date="2017-05" db="EMBL/GenBank/DDBJ databases">
        <authorList>
            <person name="Song R."/>
            <person name="Chenine A.L."/>
            <person name="Ruprecht R.M."/>
        </authorList>
    </citation>
    <scope>NUCLEOTIDE SEQUENCE [LARGE SCALE GENOMIC DNA]</scope>
    <source>
        <strain evidence="1 2">S567_C10_BS</strain>
    </source>
</reference>
<dbReference type="Proteomes" id="UP000194857">
    <property type="component" value="Unassembled WGS sequence"/>
</dbReference>
<sequence length="68" mass="7440">MSMSMLEEIGLDQALDIMSKATAKAARRADDLGLPHAVEVQGAWMLQYPDGRLEPFAPEAAASRKRQP</sequence>